<dbReference type="InterPro" id="IPR036291">
    <property type="entry name" value="NAD(P)-bd_dom_sf"/>
</dbReference>
<dbReference type="PANTHER" id="PTHR32487:SF12">
    <property type="entry name" value="3-OXO-DELTA(4,5)-STEROID 5-BETA-REDUCTASE"/>
    <property type="match status" value="1"/>
</dbReference>
<dbReference type="AlphaFoldDB" id="A0A7J7MFB7"/>
<dbReference type="SUPFAM" id="SSF51735">
    <property type="entry name" value="NAD(P)-binding Rossmann-fold domains"/>
    <property type="match status" value="1"/>
</dbReference>
<keyword evidence="1" id="KW-0812">Transmembrane</keyword>
<reference evidence="3 4" key="1">
    <citation type="journal article" date="2020" name="IScience">
        <title>Genome Sequencing of the Endangered Kingdonia uniflora (Circaeasteraceae, Ranunculales) Reveals Potential Mechanisms of Evolutionary Specialization.</title>
        <authorList>
            <person name="Sun Y."/>
            <person name="Deng T."/>
            <person name="Zhang A."/>
            <person name="Moore M.J."/>
            <person name="Landis J.B."/>
            <person name="Lin N."/>
            <person name="Zhang H."/>
            <person name="Zhang X."/>
            <person name="Huang J."/>
            <person name="Zhang X."/>
            <person name="Sun H."/>
            <person name="Wang H."/>
        </authorList>
    </citation>
    <scope>NUCLEOTIDE SEQUENCE [LARGE SCALE GENOMIC DNA]</scope>
    <source>
        <strain evidence="3">TB1705</strain>
        <tissue evidence="3">Leaf</tissue>
    </source>
</reference>
<dbReference type="Proteomes" id="UP000541444">
    <property type="component" value="Unassembled WGS sequence"/>
</dbReference>
<keyword evidence="1" id="KW-0472">Membrane</keyword>
<dbReference type="EMBL" id="JACGCM010001560">
    <property type="protein sequence ID" value="KAF6153603.1"/>
    <property type="molecule type" value="Genomic_DNA"/>
</dbReference>
<name>A0A7J7MFB7_9MAGN</name>
<dbReference type="GO" id="GO:0016627">
    <property type="term" value="F:oxidoreductase activity, acting on the CH-CH group of donors"/>
    <property type="evidence" value="ECO:0007669"/>
    <property type="project" value="UniProtKB-ARBA"/>
</dbReference>
<evidence type="ECO:0000313" key="3">
    <source>
        <dbReference type="EMBL" id="KAF6153603.1"/>
    </source>
</evidence>
<dbReference type="CDD" id="cd08948">
    <property type="entry name" value="5beta-POR_like_SDR_a"/>
    <property type="match status" value="1"/>
</dbReference>
<comment type="caution">
    <text evidence="3">The sequence shown here is derived from an EMBL/GenBank/DDBJ whole genome shotgun (WGS) entry which is preliminary data.</text>
</comment>
<evidence type="ECO:0000259" key="2">
    <source>
        <dbReference type="Pfam" id="PF22917"/>
    </source>
</evidence>
<feature type="domain" description="PRISE-like Rossmann-fold" evidence="2">
    <location>
        <begin position="78"/>
        <end position="328"/>
    </location>
</feature>
<evidence type="ECO:0000313" key="4">
    <source>
        <dbReference type="Proteomes" id="UP000541444"/>
    </source>
</evidence>
<organism evidence="3 4">
    <name type="scientific">Kingdonia uniflora</name>
    <dbReference type="NCBI Taxonomy" id="39325"/>
    <lineage>
        <taxon>Eukaryota</taxon>
        <taxon>Viridiplantae</taxon>
        <taxon>Streptophyta</taxon>
        <taxon>Embryophyta</taxon>
        <taxon>Tracheophyta</taxon>
        <taxon>Spermatophyta</taxon>
        <taxon>Magnoliopsida</taxon>
        <taxon>Ranunculales</taxon>
        <taxon>Circaeasteraceae</taxon>
        <taxon>Kingdonia</taxon>
    </lineage>
</organism>
<evidence type="ECO:0000256" key="1">
    <source>
        <dbReference type="SAM" id="Phobius"/>
    </source>
</evidence>
<sequence length="382" mass="43415">MENPTMSNKEITPLVILNNVALILGVTGLVGKELAKKLLAKRGWKVYGIARDPDLVSIRDSNYNFISCDLLNPIQTMEKISSLVLEVTHVFWITWTSEFPLDTEECCEQNKVMMSNALDAILPRAKVLKHISLQTGTKHYVSLGSFNVNGVPCYDEESPRVTEGYNFYYVLEDLLKERLAGKVAWTVQRPGLILGCSHRTIYNVMGCLCVYGTICKHLNLPFVFGGLKECWEEFYIDGSDARLIADQHIWASTNDDIRSADGQAFNAINGTHFTWKEIWPALAQKFELEVPEEDMFSPTFLFSSFMADKGSVWEEVSAKKGLKQTKMEDLANWAFLDTLFRCPVKLLANRDKVNRIGFTANYQMLDSILYWIDCMRGEKLNP</sequence>
<dbReference type="Gene3D" id="3.40.50.720">
    <property type="entry name" value="NAD(P)-binding Rossmann-like Domain"/>
    <property type="match status" value="1"/>
</dbReference>
<gene>
    <name evidence="3" type="ORF">GIB67_027470</name>
</gene>
<dbReference type="OrthoDB" id="1731983at2759"/>
<keyword evidence="4" id="KW-1185">Reference proteome</keyword>
<keyword evidence="1" id="KW-1133">Transmembrane helix</keyword>
<proteinExistence type="predicted"/>
<dbReference type="PANTHER" id="PTHR32487">
    <property type="entry name" value="3-OXO-DELTA(4,5)-STEROID 5-BETA-REDUCTASE"/>
    <property type="match status" value="1"/>
</dbReference>
<protein>
    <recommendedName>
        <fullName evidence="2">PRISE-like Rossmann-fold domain-containing protein</fullName>
    </recommendedName>
</protein>
<dbReference type="InterPro" id="IPR055222">
    <property type="entry name" value="PRISE-like_Rossmann-fold"/>
</dbReference>
<feature type="transmembrane region" description="Helical" evidence="1">
    <location>
        <begin position="12"/>
        <end position="31"/>
    </location>
</feature>
<dbReference type="Pfam" id="PF22917">
    <property type="entry name" value="PRISE"/>
    <property type="match status" value="1"/>
</dbReference>
<accession>A0A7J7MFB7</accession>